<dbReference type="PANTHER" id="PTHR34474:SF2">
    <property type="entry name" value="SIGNAL TRANSDUCTION PROTEIN TRAP"/>
    <property type="match status" value="1"/>
</dbReference>
<dbReference type="InterPro" id="IPR011008">
    <property type="entry name" value="Dimeric_a/b-barrel"/>
</dbReference>
<accession>A0ABW2QY85</accession>
<proteinExistence type="predicted"/>
<keyword evidence="2" id="KW-0503">Monooxygenase</keyword>
<evidence type="ECO:0000313" key="3">
    <source>
        <dbReference type="Proteomes" id="UP001596473"/>
    </source>
</evidence>
<dbReference type="RefSeq" id="WP_380188142.1">
    <property type="nucleotide sequence ID" value="NZ_JBHTBQ010000019.1"/>
</dbReference>
<reference evidence="3" key="1">
    <citation type="journal article" date="2019" name="Int. J. Syst. Evol. Microbiol.">
        <title>The Global Catalogue of Microorganisms (GCM) 10K type strain sequencing project: providing services to taxonomists for standard genome sequencing and annotation.</title>
        <authorList>
            <consortium name="The Broad Institute Genomics Platform"/>
            <consortium name="The Broad Institute Genome Sequencing Center for Infectious Disease"/>
            <person name="Wu L."/>
            <person name="Ma J."/>
        </authorList>
    </citation>
    <scope>NUCLEOTIDE SEQUENCE [LARGE SCALE GENOMIC DNA]</scope>
    <source>
        <strain evidence="3">CCUG 62945</strain>
    </source>
</reference>
<dbReference type="Pfam" id="PF03992">
    <property type="entry name" value="ABM"/>
    <property type="match status" value="1"/>
</dbReference>
<dbReference type="PANTHER" id="PTHR34474">
    <property type="entry name" value="SIGNAL TRANSDUCTION PROTEIN TRAP"/>
    <property type="match status" value="1"/>
</dbReference>
<gene>
    <name evidence="2" type="ORF">ACFQNF_11715</name>
</gene>
<keyword evidence="2" id="KW-0560">Oxidoreductase</keyword>
<protein>
    <submittedName>
        <fullName evidence="2">Antibiotic biosynthesis monooxygenase family protein</fullName>
        <ecNumber evidence="2">1.14.-.-</ecNumber>
    </submittedName>
</protein>
<comment type="caution">
    <text evidence="2">The sequence shown here is derived from an EMBL/GenBank/DDBJ whole genome shotgun (WGS) entry which is preliminary data.</text>
</comment>
<dbReference type="SUPFAM" id="SSF54909">
    <property type="entry name" value="Dimeric alpha+beta barrel"/>
    <property type="match status" value="1"/>
</dbReference>
<dbReference type="PROSITE" id="PS51725">
    <property type="entry name" value="ABM"/>
    <property type="match status" value="1"/>
</dbReference>
<dbReference type="InterPro" id="IPR050404">
    <property type="entry name" value="Heme-degrading_MO"/>
</dbReference>
<dbReference type="EMBL" id="JBHTBQ010000019">
    <property type="protein sequence ID" value="MFC7420538.1"/>
    <property type="molecule type" value="Genomic_DNA"/>
</dbReference>
<organism evidence="2 3">
    <name type="scientific">Iodobacter arcticus</name>
    <dbReference type="NCBI Taxonomy" id="590593"/>
    <lineage>
        <taxon>Bacteria</taxon>
        <taxon>Pseudomonadati</taxon>
        <taxon>Pseudomonadota</taxon>
        <taxon>Betaproteobacteria</taxon>
        <taxon>Neisseriales</taxon>
        <taxon>Chitinibacteraceae</taxon>
        <taxon>Iodobacter</taxon>
    </lineage>
</organism>
<evidence type="ECO:0000313" key="2">
    <source>
        <dbReference type="EMBL" id="MFC7420538.1"/>
    </source>
</evidence>
<keyword evidence="3" id="KW-1185">Reference proteome</keyword>
<feature type="domain" description="ABM" evidence="1">
    <location>
        <begin position="2"/>
        <end position="91"/>
    </location>
</feature>
<dbReference type="Gene3D" id="3.30.70.100">
    <property type="match status" value="1"/>
</dbReference>
<evidence type="ECO:0000259" key="1">
    <source>
        <dbReference type="PROSITE" id="PS51725"/>
    </source>
</evidence>
<name>A0ABW2QY85_9NEIS</name>
<dbReference type="Proteomes" id="UP001596473">
    <property type="component" value="Unassembled WGS sequence"/>
</dbReference>
<dbReference type="EC" id="1.14.-.-" evidence="2"/>
<sequence>MFIAISHFTVANHTHDAVAEAFLQRPHLVDGSEGFIRMEVWNPASDPTQFMLITWWQNAESFHSWHHSHNYRQSHQSIPKNLKLVPGTTRIEYFNLLCD</sequence>
<dbReference type="InterPro" id="IPR007138">
    <property type="entry name" value="ABM_dom"/>
</dbReference>
<dbReference type="GO" id="GO:0004497">
    <property type="term" value="F:monooxygenase activity"/>
    <property type="evidence" value="ECO:0007669"/>
    <property type="project" value="UniProtKB-KW"/>
</dbReference>